<reference evidence="3" key="2">
    <citation type="submission" date="2020-09" db="EMBL/GenBank/DDBJ databases">
        <authorList>
            <person name="Sun Q."/>
            <person name="Zhou Y."/>
        </authorList>
    </citation>
    <scope>NUCLEOTIDE SEQUENCE</scope>
    <source>
        <strain evidence="3">CGMCC 4.7278</strain>
    </source>
</reference>
<evidence type="ECO:0000256" key="1">
    <source>
        <dbReference type="SAM" id="MobiDB-lite"/>
    </source>
</evidence>
<evidence type="ECO:0000259" key="2">
    <source>
        <dbReference type="Pfam" id="PF01755"/>
    </source>
</evidence>
<dbReference type="AlphaFoldDB" id="A0A917QCK4"/>
<evidence type="ECO:0000313" key="3">
    <source>
        <dbReference type="EMBL" id="GGK43633.1"/>
    </source>
</evidence>
<keyword evidence="4" id="KW-1185">Reference proteome</keyword>
<dbReference type="Proteomes" id="UP000612956">
    <property type="component" value="Unassembled WGS sequence"/>
</dbReference>
<name>A0A917QCK4_9NOCA</name>
<dbReference type="Pfam" id="PF01755">
    <property type="entry name" value="Glyco_transf_25"/>
    <property type="match status" value="1"/>
</dbReference>
<accession>A0A917QCK4</accession>
<dbReference type="RefSeq" id="WP_188827931.1">
    <property type="nucleotide sequence ID" value="NZ_BMMW01000001.1"/>
</dbReference>
<sequence length="252" mass="28265">MIDPRLIATYVINLPRRPDRRAWMERQLPPGSRAVFTSDLKIDNDGNGLSEATLADRGISLFDWQIDSPNPWWNRPLKFGEIGCTLAHLACWRHALENTSTPYILILEDDAVFSARMGSDLLRGLALITAEREPFDLLYLGRYLLEPDTPTAIPGVVRPGYSHCTFAYLMTRAGTETAMNCGLDQAIIPIDEFLPSLYLPHPRADVRETFPPRVSALAFEPPLVTQRPKDEAGSDTEDSDFVGALGRLRRSR</sequence>
<feature type="region of interest" description="Disordered" evidence="1">
    <location>
        <begin position="222"/>
        <end position="252"/>
    </location>
</feature>
<dbReference type="CDD" id="cd06532">
    <property type="entry name" value="Glyco_transf_25"/>
    <property type="match status" value="1"/>
</dbReference>
<protein>
    <recommendedName>
        <fullName evidence="2">Glycosyl transferase family 25 domain-containing protein</fullName>
    </recommendedName>
</protein>
<gene>
    <name evidence="3" type="ORF">GCM10011591_14060</name>
</gene>
<proteinExistence type="predicted"/>
<evidence type="ECO:0000313" key="4">
    <source>
        <dbReference type="Proteomes" id="UP000612956"/>
    </source>
</evidence>
<organism evidence="3 4">
    <name type="scientific">Nocardia camponoti</name>
    <dbReference type="NCBI Taxonomy" id="1616106"/>
    <lineage>
        <taxon>Bacteria</taxon>
        <taxon>Bacillati</taxon>
        <taxon>Actinomycetota</taxon>
        <taxon>Actinomycetes</taxon>
        <taxon>Mycobacteriales</taxon>
        <taxon>Nocardiaceae</taxon>
        <taxon>Nocardia</taxon>
    </lineage>
</organism>
<comment type="caution">
    <text evidence="3">The sequence shown here is derived from an EMBL/GenBank/DDBJ whole genome shotgun (WGS) entry which is preliminary data.</text>
</comment>
<dbReference type="EMBL" id="BMMW01000001">
    <property type="protein sequence ID" value="GGK43633.1"/>
    <property type="molecule type" value="Genomic_DNA"/>
</dbReference>
<reference evidence="3" key="1">
    <citation type="journal article" date="2014" name="Int. J. Syst. Evol. Microbiol.">
        <title>Complete genome sequence of Corynebacterium casei LMG S-19264T (=DSM 44701T), isolated from a smear-ripened cheese.</title>
        <authorList>
            <consortium name="US DOE Joint Genome Institute (JGI-PGF)"/>
            <person name="Walter F."/>
            <person name="Albersmeier A."/>
            <person name="Kalinowski J."/>
            <person name="Ruckert C."/>
        </authorList>
    </citation>
    <scope>NUCLEOTIDE SEQUENCE</scope>
    <source>
        <strain evidence="3">CGMCC 4.7278</strain>
    </source>
</reference>
<dbReference type="InterPro" id="IPR002654">
    <property type="entry name" value="Glyco_trans_25"/>
</dbReference>
<feature type="domain" description="Glycosyl transferase family 25" evidence="2">
    <location>
        <begin position="8"/>
        <end position="117"/>
    </location>
</feature>